<dbReference type="Gene3D" id="2.40.50.140">
    <property type="entry name" value="Nucleic acid-binding proteins"/>
    <property type="match status" value="1"/>
</dbReference>
<dbReference type="InterPro" id="IPR051231">
    <property type="entry name" value="SOSS-B"/>
</dbReference>
<dbReference type="PANTHER" id="PTHR13356">
    <property type="entry name" value="OB FOLD NUCLEIC ACID BINDING PROTEIN-RELATED"/>
    <property type="match status" value="1"/>
</dbReference>
<dbReference type="GO" id="GO:0044818">
    <property type="term" value="P:mitotic G2/M transition checkpoint"/>
    <property type="evidence" value="ECO:0007669"/>
    <property type="project" value="TreeGrafter"/>
</dbReference>
<dbReference type="Gramene" id="QL12p023442:mrna">
    <property type="protein sequence ID" value="QL12p023442:mrna:CDS:1"/>
    <property type="gene ID" value="QL12p023442"/>
</dbReference>
<dbReference type="AlphaFoldDB" id="A0A7N2N2F1"/>
<dbReference type="GO" id="GO:0010212">
    <property type="term" value="P:response to ionizing radiation"/>
    <property type="evidence" value="ECO:0007669"/>
    <property type="project" value="TreeGrafter"/>
</dbReference>
<dbReference type="GO" id="GO:0000724">
    <property type="term" value="P:double-strand break repair via homologous recombination"/>
    <property type="evidence" value="ECO:0007669"/>
    <property type="project" value="TreeGrafter"/>
</dbReference>
<keyword evidence="3" id="KW-1185">Reference proteome</keyword>
<dbReference type="SUPFAM" id="SSF50249">
    <property type="entry name" value="Nucleic acid-binding proteins"/>
    <property type="match status" value="1"/>
</dbReference>
<keyword evidence="1" id="KW-0238">DNA-binding</keyword>
<sequence length="110" mass="12212">MVSPKDVVPAAKNDMNTVHTFEQSQDCNKTCLALVADETAAVHFQLLGDDCDAFDSGDIIHLTNGILNFILQPGKLGAKGWQERIAREGRRDLWCLLNTTQVNLSLCRRL</sequence>
<proteinExistence type="predicted"/>
<dbReference type="EnsemblPlants" id="QL12p023442:mrna">
    <property type="protein sequence ID" value="QL12p023442:mrna:CDS:1"/>
    <property type="gene ID" value="QL12p023442"/>
</dbReference>
<dbReference type="Proteomes" id="UP000594261">
    <property type="component" value="Chromosome 12"/>
</dbReference>
<evidence type="ECO:0000256" key="1">
    <source>
        <dbReference type="ARBA" id="ARBA00023125"/>
    </source>
</evidence>
<dbReference type="InterPro" id="IPR012340">
    <property type="entry name" value="NA-bd_OB-fold"/>
</dbReference>
<dbReference type="PANTHER" id="PTHR13356:SF0">
    <property type="entry name" value="SOSS COMPLEX SUBUNIT B HOMOLOG"/>
    <property type="match status" value="1"/>
</dbReference>
<evidence type="ECO:0000313" key="3">
    <source>
        <dbReference type="Proteomes" id="UP000594261"/>
    </source>
</evidence>
<reference evidence="2" key="2">
    <citation type="submission" date="2021-01" db="UniProtKB">
        <authorList>
            <consortium name="EnsemblPlants"/>
        </authorList>
    </citation>
    <scope>IDENTIFICATION</scope>
</reference>
<organism evidence="2 3">
    <name type="scientific">Quercus lobata</name>
    <name type="common">Valley oak</name>
    <dbReference type="NCBI Taxonomy" id="97700"/>
    <lineage>
        <taxon>Eukaryota</taxon>
        <taxon>Viridiplantae</taxon>
        <taxon>Streptophyta</taxon>
        <taxon>Embryophyta</taxon>
        <taxon>Tracheophyta</taxon>
        <taxon>Spermatophyta</taxon>
        <taxon>Magnoliopsida</taxon>
        <taxon>eudicotyledons</taxon>
        <taxon>Gunneridae</taxon>
        <taxon>Pentapetalae</taxon>
        <taxon>rosids</taxon>
        <taxon>fabids</taxon>
        <taxon>Fagales</taxon>
        <taxon>Fagaceae</taxon>
        <taxon>Quercus</taxon>
    </lineage>
</organism>
<dbReference type="EMBL" id="LRBV02000012">
    <property type="status" value="NOT_ANNOTATED_CDS"/>
    <property type="molecule type" value="Genomic_DNA"/>
</dbReference>
<evidence type="ECO:0000313" key="2">
    <source>
        <dbReference type="EnsemblPlants" id="QL12p023442:mrna:CDS:1"/>
    </source>
</evidence>
<dbReference type="GO" id="GO:0003677">
    <property type="term" value="F:DNA binding"/>
    <property type="evidence" value="ECO:0007669"/>
    <property type="project" value="UniProtKB-KW"/>
</dbReference>
<name>A0A7N2N2F1_QUELO</name>
<protein>
    <submittedName>
        <fullName evidence="2">Uncharacterized protein</fullName>
    </submittedName>
</protein>
<dbReference type="GO" id="GO:0070876">
    <property type="term" value="C:SOSS complex"/>
    <property type="evidence" value="ECO:0007669"/>
    <property type="project" value="TreeGrafter"/>
</dbReference>
<reference evidence="2 3" key="1">
    <citation type="journal article" date="2016" name="G3 (Bethesda)">
        <title>First Draft Assembly and Annotation of the Genome of a California Endemic Oak Quercus lobata Nee (Fagaceae).</title>
        <authorList>
            <person name="Sork V.L."/>
            <person name="Fitz-Gibbon S.T."/>
            <person name="Puiu D."/>
            <person name="Crepeau M."/>
            <person name="Gugger P.F."/>
            <person name="Sherman R."/>
            <person name="Stevens K."/>
            <person name="Langley C.H."/>
            <person name="Pellegrini M."/>
            <person name="Salzberg S.L."/>
        </authorList>
    </citation>
    <scope>NUCLEOTIDE SEQUENCE [LARGE SCALE GENOMIC DNA]</scope>
    <source>
        <strain evidence="2 3">cv. SW786</strain>
    </source>
</reference>
<dbReference type="InParanoid" id="A0A7N2N2F1"/>
<accession>A0A7N2N2F1</accession>